<keyword evidence="4" id="KW-0233">DNA recombination</keyword>
<evidence type="ECO:0000256" key="1">
    <source>
        <dbReference type="ARBA" id="ARBA00008857"/>
    </source>
</evidence>
<dbReference type="GO" id="GO:0015074">
    <property type="term" value="P:DNA integration"/>
    <property type="evidence" value="ECO:0007669"/>
    <property type="project" value="UniProtKB-KW"/>
</dbReference>
<dbReference type="RefSeq" id="WP_123897276.1">
    <property type="nucleotide sequence ID" value="NZ_RPFJ01000007.1"/>
</dbReference>
<keyword evidence="2" id="KW-0229">DNA integration</keyword>
<dbReference type="GO" id="GO:0003677">
    <property type="term" value="F:DNA binding"/>
    <property type="evidence" value="ECO:0007669"/>
    <property type="project" value="UniProtKB-KW"/>
</dbReference>
<dbReference type="EMBL" id="RPFJ01000007">
    <property type="protein sequence ID" value="RPD98244.1"/>
    <property type="molecule type" value="Genomic_DNA"/>
</dbReference>
<dbReference type="Pfam" id="PF13495">
    <property type="entry name" value="Phage_int_SAM_4"/>
    <property type="match status" value="1"/>
</dbReference>
<feature type="domain" description="Tyr recombinase" evidence="5">
    <location>
        <begin position="95"/>
        <end position="273"/>
    </location>
</feature>
<dbReference type="PROSITE" id="PS51898">
    <property type="entry name" value="TYR_RECOMBINASE"/>
    <property type="match status" value="1"/>
</dbReference>
<dbReference type="Gene3D" id="1.10.443.10">
    <property type="entry name" value="Intergrase catalytic core"/>
    <property type="match status" value="1"/>
</dbReference>
<dbReference type="PANTHER" id="PTHR30349">
    <property type="entry name" value="PHAGE INTEGRASE-RELATED"/>
    <property type="match status" value="1"/>
</dbReference>
<dbReference type="InterPro" id="IPR010998">
    <property type="entry name" value="Integrase_recombinase_N"/>
</dbReference>
<dbReference type="AlphaFoldDB" id="A0A3N4NPP3"/>
<dbReference type="InterPro" id="IPR013762">
    <property type="entry name" value="Integrase-like_cat_sf"/>
</dbReference>
<dbReference type="InterPro" id="IPR004107">
    <property type="entry name" value="Integrase_SAM-like_N"/>
</dbReference>
<dbReference type="SUPFAM" id="SSF56349">
    <property type="entry name" value="DNA breaking-rejoining enzymes"/>
    <property type="match status" value="1"/>
</dbReference>
<evidence type="ECO:0000256" key="4">
    <source>
        <dbReference type="ARBA" id="ARBA00023172"/>
    </source>
</evidence>
<reference evidence="6 7" key="1">
    <citation type="submission" date="2018-11" db="EMBL/GenBank/DDBJ databases">
        <title>Aureibaculum marinum gen. nov., sp. nov., a member of the family Flavobacteriaceae isolated from the Bohai Sea.</title>
        <authorList>
            <person name="Ji X."/>
        </authorList>
    </citation>
    <scope>NUCLEOTIDE SEQUENCE [LARGE SCALE GENOMIC DNA]</scope>
    <source>
        <strain evidence="6 7">BH-SD17</strain>
    </source>
</reference>
<sequence length="280" mass="32882">MKTLDKIEHKLIQRNYSKNTQKVYLSFLKMYAKYCHKHCLDAKKDASPFILHLIDLGYAISSQNQAINAIKFYWEHILELEPKYIIIDRPMKERRLPTIFSLEEIAKILDCTENYKHKMILTTIYACGLRVGDLINLKIEDIDGNRRTMHIKRGKGKKDRMIPVPESLLIKLRVYIKIYTPELYLFEGRPKKYSTLPVKYSASSIRSFYKNSLFKAHIKKRATLHTLRHSYATHLYENGINLRSIQVLLGHESTKTTELYTHVSNIHLNNTPSPLDFLKK</sequence>
<evidence type="ECO:0000256" key="3">
    <source>
        <dbReference type="ARBA" id="ARBA00023125"/>
    </source>
</evidence>
<dbReference type="OrthoDB" id="9801717at2"/>
<dbReference type="Gene3D" id="1.10.150.130">
    <property type="match status" value="1"/>
</dbReference>
<keyword evidence="7" id="KW-1185">Reference proteome</keyword>
<organism evidence="6 7">
    <name type="scientific">Aureibaculum marinum</name>
    <dbReference type="NCBI Taxonomy" id="2487930"/>
    <lineage>
        <taxon>Bacteria</taxon>
        <taxon>Pseudomonadati</taxon>
        <taxon>Bacteroidota</taxon>
        <taxon>Flavobacteriia</taxon>
        <taxon>Flavobacteriales</taxon>
        <taxon>Flavobacteriaceae</taxon>
        <taxon>Aureibaculum</taxon>
    </lineage>
</organism>
<dbReference type="Proteomes" id="UP000270856">
    <property type="component" value="Unassembled WGS sequence"/>
</dbReference>
<dbReference type="InterPro" id="IPR002104">
    <property type="entry name" value="Integrase_catalytic"/>
</dbReference>
<dbReference type="InterPro" id="IPR011010">
    <property type="entry name" value="DNA_brk_join_enz"/>
</dbReference>
<proteinExistence type="inferred from homology"/>
<dbReference type="SUPFAM" id="SSF47823">
    <property type="entry name" value="lambda integrase-like, N-terminal domain"/>
    <property type="match status" value="1"/>
</dbReference>
<protein>
    <submittedName>
        <fullName evidence="6">Integrase</fullName>
    </submittedName>
</protein>
<dbReference type="PANTHER" id="PTHR30349:SF41">
    <property type="entry name" value="INTEGRASE_RECOMBINASE PROTEIN MJ0367-RELATED"/>
    <property type="match status" value="1"/>
</dbReference>
<dbReference type="Pfam" id="PF00589">
    <property type="entry name" value="Phage_integrase"/>
    <property type="match status" value="1"/>
</dbReference>
<dbReference type="InterPro" id="IPR050090">
    <property type="entry name" value="Tyrosine_recombinase_XerCD"/>
</dbReference>
<evidence type="ECO:0000259" key="5">
    <source>
        <dbReference type="PROSITE" id="PS51898"/>
    </source>
</evidence>
<keyword evidence="3" id="KW-0238">DNA-binding</keyword>
<evidence type="ECO:0000313" key="6">
    <source>
        <dbReference type="EMBL" id="RPD98244.1"/>
    </source>
</evidence>
<name>A0A3N4NPP3_9FLAO</name>
<evidence type="ECO:0000313" key="7">
    <source>
        <dbReference type="Proteomes" id="UP000270856"/>
    </source>
</evidence>
<comment type="similarity">
    <text evidence="1">Belongs to the 'phage' integrase family.</text>
</comment>
<dbReference type="GO" id="GO:0006310">
    <property type="term" value="P:DNA recombination"/>
    <property type="evidence" value="ECO:0007669"/>
    <property type="project" value="UniProtKB-KW"/>
</dbReference>
<evidence type="ECO:0000256" key="2">
    <source>
        <dbReference type="ARBA" id="ARBA00022908"/>
    </source>
</evidence>
<accession>A0A3N4NPP3</accession>
<comment type="caution">
    <text evidence="6">The sequence shown here is derived from an EMBL/GenBank/DDBJ whole genome shotgun (WGS) entry which is preliminary data.</text>
</comment>
<gene>
    <name evidence="6" type="ORF">EGM88_07050</name>
</gene>